<sequence>MFISVLVLQTRAIIVASASSDEDESDGSNDLYQLAKFQDVYSRLFCRCQHILPSSQRELSRTERKGSNPERPRSLDPLPDNLLVDIRNFWPIRNFSGVCTGSLPSSDVKRKVSSLCSTFSLSTLLTSAVSPTPSLVQTCRTECWFSGKRFAGGISTTTANVWVSVAGKLRDSERKWLPRNCHDFTFESKNLGELSTVRIGHDNSGMAPKWLVDSVVVRNETTGQVAKFPCGRWLGRGVDDDSTERILVGEIIPHSQNIDSDLTQGSPRRQKDSPKPTRRLGGVKKCKSHMQQLLTDSVNNLIKYFHKSEKERESITLLLCGDNGLVTSLEMMFSLGFKSSRIFRNNLYIWDYLAPLVYSCTVSVNSNLIGCSSVNCVLIGCSPVNSNLIACSDHLLTEWLTYLSVCPITKQMYEDTAFLLDEPQIQFLVNLVSMLRSYHVTLEPSITKGLDI</sequence>
<dbReference type="InterPro" id="IPR036392">
    <property type="entry name" value="PLAT/LH2_dom_sf"/>
</dbReference>
<dbReference type="GO" id="GO:0031267">
    <property type="term" value="F:small GTPase binding"/>
    <property type="evidence" value="ECO:0007669"/>
    <property type="project" value="InterPro"/>
</dbReference>
<name>A0A7J7K6X1_BUGNE</name>
<evidence type="ECO:0000313" key="7">
    <source>
        <dbReference type="Proteomes" id="UP000593567"/>
    </source>
</evidence>
<feature type="chain" id="PRO_5029731968" evidence="3">
    <location>
        <begin position="19"/>
        <end position="452"/>
    </location>
</feature>
<dbReference type="InterPro" id="IPR001024">
    <property type="entry name" value="PLAT/LH2_dom"/>
</dbReference>
<feature type="compositionally biased region" description="Basic and acidic residues" evidence="2">
    <location>
        <begin position="58"/>
        <end position="74"/>
    </location>
</feature>
<evidence type="ECO:0000259" key="5">
    <source>
        <dbReference type="PROSITE" id="PS50826"/>
    </source>
</evidence>
<comment type="caution">
    <text evidence="1">Lacks conserved residue(s) required for the propagation of feature annotation.</text>
</comment>
<feature type="compositionally biased region" description="Polar residues" evidence="2">
    <location>
        <begin position="257"/>
        <end position="267"/>
    </location>
</feature>
<evidence type="ECO:0000313" key="6">
    <source>
        <dbReference type="EMBL" id="KAF6033953.1"/>
    </source>
</evidence>
<dbReference type="PROSITE" id="PS50826">
    <property type="entry name" value="RUN"/>
    <property type="match status" value="1"/>
</dbReference>
<dbReference type="Gene3D" id="1.20.58.900">
    <property type="match status" value="1"/>
</dbReference>
<dbReference type="InterPro" id="IPR047278">
    <property type="entry name" value="DEN5A/B"/>
</dbReference>
<dbReference type="EMBL" id="VXIV02001195">
    <property type="protein sequence ID" value="KAF6033953.1"/>
    <property type="molecule type" value="Genomic_DNA"/>
</dbReference>
<feature type="region of interest" description="Disordered" evidence="2">
    <location>
        <begin position="257"/>
        <end position="281"/>
    </location>
</feature>
<dbReference type="PROSITE" id="PS50095">
    <property type="entry name" value="PLAT"/>
    <property type="match status" value="1"/>
</dbReference>
<evidence type="ECO:0000259" key="4">
    <source>
        <dbReference type="PROSITE" id="PS50095"/>
    </source>
</evidence>
<dbReference type="AlphaFoldDB" id="A0A7J7K6X1"/>
<dbReference type="Gene3D" id="2.60.60.20">
    <property type="entry name" value="PLAT/LH2 domain"/>
    <property type="match status" value="1"/>
</dbReference>
<dbReference type="GO" id="GO:0005085">
    <property type="term" value="F:guanyl-nucleotide exchange factor activity"/>
    <property type="evidence" value="ECO:0007669"/>
    <property type="project" value="InterPro"/>
</dbReference>
<dbReference type="InterPro" id="IPR037213">
    <property type="entry name" value="Run_dom_sf"/>
</dbReference>
<evidence type="ECO:0000256" key="1">
    <source>
        <dbReference type="PROSITE-ProRule" id="PRU00152"/>
    </source>
</evidence>
<dbReference type="OrthoDB" id="6287072at2759"/>
<evidence type="ECO:0000256" key="3">
    <source>
        <dbReference type="SAM" id="SignalP"/>
    </source>
</evidence>
<protein>
    <submittedName>
        <fullName evidence="6">DENND5A</fullName>
    </submittedName>
</protein>
<keyword evidence="7" id="KW-1185">Reference proteome</keyword>
<feature type="domain" description="RUN" evidence="5">
    <location>
        <begin position="316"/>
        <end position="447"/>
    </location>
</feature>
<dbReference type="SUPFAM" id="SSF140741">
    <property type="entry name" value="RUN domain-like"/>
    <property type="match status" value="1"/>
</dbReference>
<dbReference type="Proteomes" id="UP000593567">
    <property type="component" value="Unassembled WGS sequence"/>
</dbReference>
<dbReference type="SUPFAM" id="SSF49723">
    <property type="entry name" value="Lipase/lipooxygenase domain (PLAT/LH2 domain)"/>
    <property type="match status" value="1"/>
</dbReference>
<dbReference type="InterPro" id="IPR004012">
    <property type="entry name" value="Run_dom"/>
</dbReference>
<feature type="region of interest" description="Disordered" evidence="2">
    <location>
        <begin position="57"/>
        <end position="76"/>
    </location>
</feature>
<proteinExistence type="predicted"/>
<organism evidence="6 7">
    <name type="scientific">Bugula neritina</name>
    <name type="common">Brown bryozoan</name>
    <name type="synonym">Sertularia neritina</name>
    <dbReference type="NCBI Taxonomy" id="10212"/>
    <lineage>
        <taxon>Eukaryota</taxon>
        <taxon>Metazoa</taxon>
        <taxon>Spiralia</taxon>
        <taxon>Lophotrochozoa</taxon>
        <taxon>Bryozoa</taxon>
        <taxon>Gymnolaemata</taxon>
        <taxon>Cheilostomatida</taxon>
        <taxon>Flustrina</taxon>
        <taxon>Buguloidea</taxon>
        <taxon>Bugulidae</taxon>
        <taxon>Bugula</taxon>
    </lineage>
</organism>
<dbReference type="PANTHER" id="PTHR46070:SF1">
    <property type="entry name" value="PINSTRIPE, ISOFORM A"/>
    <property type="match status" value="1"/>
</dbReference>
<keyword evidence="3" id="KW-0732">Signal</keyword>
<comment type="caution">
    <text evidence="6">The sequence shown here is derived from an EMBL/GenBank/DDBJ whole genome shotgun (WGS) entry which is preliminary data.</text>
</comment>
<accession>A0A7J7K6X1</accession>
<evidence type="ECO:0000256" key="2">
    <source>
        <dbReference type="SAM" id="MobiDB-lite"/>
    </source>
</evidence>
<dbReference type="Pfam" id="PF01477">
    <property type="entry name" value="PLAT"/>
    <property type="match status" value="1"/>
</dbReference>
<reference evidence="6" key="1">
    <citation type="submission" date="2020-06" db="EMBL/GenBank/DDBJ databases">
        <title>Draft genome of Bugula neritina, a colonial animal packing powerful symbionts and potential medicines.</title>
        <authorList>
            <person name="Rayko M."/>
        </authorList>
    </citation>
    <scope>NUCLEOTIDE SEQUENCE [LARGE SCALE GENOMIC DNA]</scope>
    <source>
        <strain evidence="6">Kwan_BN1</strain>
    </source>
</reference>
<feature type="signal peptide" evidence="3">
    <location>
        <begin position="1"/>
        <end position="18"/>
    </location>
</feature>
<feature type="domain" description="PLAT" evidence="4">
    <location>
        <begin position="143"/>
        <end position="248"/>
    </location>
</feature>
<gene>
    <name evidence="6" type="ORF">EB796_007742</name>
</gene>
<dbReference type="PANTHER" id="PTHR46070">
    <property type="entry name" value="PINSTRIPE, ISOFORM A"/>
    <property type="match status" value="1"/>
</dbReference>